<dbReference type="AlphaFoldDB" id="A0A815MFJ3"/>
<dbReference type="InterPro" id="IPR052935">
    <property type="entry name" value="Mg2+_PAP"/>
</dbReference>
<gene>
    <name evidence="3" type="ORF">BJG266_LOCUS22333</name>
    <name evidence="4" type="ORF">QVE165_LOCUS38242</name>
    <name evidence="5" type="ORF">QVE165_LOCUS38665</name>
</gene>
<reference evidence="4" key="1">
    <citation type="submission" date="2021-02" db="EMBL/GenBank/DDBJ databases">
        <authorList>
            <person name="Nowell W R."/>
        </authorList>
    </citation>
    <scope>NUCLEOTIDE SEQUENCE</scope>
</reference>
<dbReference type="EMBL" id="CAJNOM010000418">
    <property type="protein sequence ID" value="CAF1426551.1"/>
    <property type="molecule type" value="Genomic_DNA"/>
</dbReference>
<evidence type="ECO:0000313" key="5">
    <source>
        <dbReference type="EMBL" id="CAF1426551.1"/>
    </source>
</evidence>
<dbReference type="GO" id="GO:0008195">
    <property type="term" value="F:phosphatidate phosphatase activity"/>
    <property type="evidence" value="ECO:0007669"/>
    <property type="project" value="InterPro"/>
</dbReference>
<name>A0A815MFJ3_9BILA</name>
<organism evidence="4 6">
    <name type="scientific">Adineta steineri</name>
    <dbReference type="NCBI Taxonomy" id="433720"/>
    <lineage>
        <taxon>Eukaryota</taxon>
        <taxon>Metazoa</taxon>
        <taxon>Spiralia</taxon>
        <taxon>Gnathifera</taxon>
        <taxon>Rotifera</taxon>
        <taxon>Eurotatoria</taxon>
        <taxon>Bdelloidea</taxon>
        <taxon>Adinetida</taxon>
        <taxon>Adinetidae</taxon>
        <taxon>Adineta</taxon>
    </lineage>
</organism>
<dbReference type="Pfam" id="PF09949">
    <property type="entry name" value="APP1_cat"/>
    <property type="match status" value="1"/>
</dbReference>
<feature type="domain" description="Phosphatidate phosphatase APP1 catalytic" evidence="2">
    <location>
        <begin position="269"/>
        <end position="420"/>
    </location>
</feature>
<dbReference type="OrthoDB" id="2117591at2759"/>
<evidence type="ECO:0000259" key="2">
    <source>
        <dbReference type="Pfam" id="PF09949"/>
    </source>
</evidence>
<keyword evidence="6" id="KW-1185">Reference proteome</keyword>
<dbReference type="PANTHER" id="PTHR28208">
    <property type="entry name" value="PHOSPHATIDATE PHOSPHATASE APP1"/>
    <property type="match status" value="1"/>
</dbReference>
<feature type="region of interest" description="Disordered" evidence="1">
    <location>
        <begin position="1"/>
        <end position="38"/>
    </location>
</feature>
<evidence type="ECO:0000313" key="4">
    <source>
        <dbReference type="EMBL" id="CAF1420920.1"/>
    </source>
</evidence>
<accession>A0A815MFJ3</accession>
<feature type="compositionally biased region" description="Low complexity" evidence="1">
    <location>
        <begin position="21"/>
        <end position="38"/>
    </location>
</feature>
<protein>
    <recommendedName>
        <fullName evidence="2">Phosphatidate phosphatase APP1 catalytic domain-containing protein</fullName>
    </recommendedName>
</protein>
<dbReference type="InterPro" id="IPR019236">
    <property type="entry name" value="APP1_cat"/>
</dbReference>
<proteinExistence type="predicted"/>
<dbReference type="PANTHER" id="PTHR28208:SF1">
    <property type="entry name" value="FILAMENT ORGANIZATION PROTEIN APP1-LIKE, PUTATIVE (AFU_ORTHOLOGUE AFUA_1G06650)-RELATED"/>
    <property type="match status" value="1"/>
</dbReference>
<evidence type="ECO:0000313" key="3">
    <source>
        <dbReference type="EMBL" id="CAF1118726.1"/>
    </source>
</evidence>
<evidence type="ECO:0000256" key="1">
    <source>
        <dbReference type="SAM" id="MobiDB-lite"/>
    </source>
</evidence>
<dbReference type="EMBL" id="CAJNOI010000139">
    <property type="protein sequence ID" value="CAF1118726.1"/>
    <property type="molecule type" value="Genomic_DNA"/>
</dbReference>
<comment type="caution">
    <text evidence="4">The sequence shown here is derived from an EMBL/GenBank/DDBJ whole genome shotgun (WGS) entry which is preliminary data.</text>
</comment>
<dbReference type="EMBL" id="CAJNOM010000408">
    <property type="protein sequence ID" value="CAF1420920.1"/>
    <property type="molecule type" value="Genomic_DNA"/>
</dbReference>
<dbReference type="Proteomes" id="UP000663832">
    <property type="component" value="Unassembled WGS sequence"/>
</dbReference>
<sequence>MTEMTSRFKVINSNNTPLENSDASDSSSVASTSPRSLSPNSSWIIKYKTMLKKTESKGIWDGYETKEEFMTMHLLSIHSRRHSQELRIRELWQKITDKFKDKAVNKFHIDIRHFDKEDMLLFPDVAYQSLGNDNTWEIMVHGWRYENNRGKNWLGISVSQWVERLAKNFLSADAILYLNGSINHDRLKPFFLEDEKNELIKIKIGDKTSSFRTDQYGQFYERIQLTNDEIQKLKQQQQYNGEIITYEATGDNDDKQTGVIRLIQPRQGISIISDIDDTIKISQVLDKIRLLANTFIHPFIPVPGMAELYQKWFKNNNNCTFHYLSGMPDQLYTLTQEFIDTNNFPDGSFHMRHFGWTAASLFDFLHSQSTFTHKMSYLRFFLSNTIRDYVLVGDSGEKDPEIYGTIAREYPQRIRAIFIRAIKGETFNDERFVKAFDGVPSEKWQIFDDPNQIPIDLSRSPK</sequence>
<evidence type="ECO:0000313" key="6">
    <source>
        <dbReference type="Proteomes" id="UP000663832"/>
    </source>
</evidence>
<dbReference type="Proteomes" id="UP000663877">
    <property type="component" value="Unassembled WGS sequence"/>
</dbReference>